<sequence>MTEIFIYKTNVSTQGHVQQVRALFERVLSIKRWTFDLEDCDKVLRIEAHGLQRETVASLLATVGIFCEPLEYEL</sequence>
<dbReference type="EMBL" id="FOQO01000009">
    <property type="protein sequence ID" value="SFJ34867.1"/>
    <property type="molecule type" value="Genomic_DNA"/>
</dbReference>
<dbReference type="AlphaFoldDB" id="A0A1I3QNZ9"/>
<evidence type="ECO:0000313" key="2">
    <source>
        <dbReference type="Proteomes" id="UP000198670"/>
    </source>
</evidence>
<name>A0A1I3QNZ9_9SPHI</name>
<organism evidence="1 2">
    <name type="scientific">Parapedobacter indicus</name>
    <dbReference type="NCBI Taxonomy" id="1477437"/>
    <lineage>
        <taxon>Bacteria</taxon>
        <taxon>Pseudomonadati</taxon>
        <taxon>Bacteroidota</taxon>
        <taxon>Sphingobacteriia</taxon>
        <taxon>Sphingobacteriales</taxon>
        <taxon>Sphingobacteriaceae</taxon>
        <taxon>Parapedobacter</taxon>
    </lineage>
</organism>
<dbReference type="STRING" id="1477437.SAMN05444682_10942"/>
<dbReference type="OrthoDB" id="1036397at2"/>
<dbReference type="Proteomes" id="UP000198670">
    <property type="component" value="Unassembled WGS sequence"/>
</dbReference>
<proteinExistence type="predicted"/>
<evidence type="ECO:0000313" key="1">
    <source>
        <dbReference type="EMBL" id="SFJ34867.1"/>
    </source>
</evidence>
<accession>A0A1I3QNZ9</accession>
<gene>
    <name evidence="1" type="ORF">SAMN05444682_10942</name>
</gene>
<reference evidence="1 2" key="1">
    <citation type="submission" date="2016-10" db="EMBL/GenBank/DDBJ databases">
        <authorList>
            <person name="de Groot N.N."/>
        </authorList>
    </citation>
    <scope>NUCLEOTIDE SEQUENCE [LARGE SCALE GENOMIC DNA]</scope>
    <source>
        <strain evidence="1 2">RK1</strain>
    </source>
</reference>
<protein>
    <submittedName>
        <fullName evidence="1">Uncharacterized protein</fullName>
    </submittedName>
</protein>
<keyword evidence="2" id="KW-1185">Reference proteome</keyword>
<dbReference type="RefSeq" id="WP_090628966.1">
    <property type="nucleotide sequence ID" value="NZ_FOQO01000009.1"/>
</dbReference>